<reference evidence="1 2" key="1">
    <citation type="submission" date="2017-03" db="EMBL/GenBank/DDBJ databases">
        <authorList>
            <person name="Afonso C.L."/>
            <person name="Miller P.J."/>
            <person name="Scott M.A."/>
            <person name="Spackman E."/>
            <person name="Goraichik I."/>
            <person name="Dimitrov K.M."/>
            <person name="Suarez D.L."/>
            <person name="Swayne D.E."/>
        </authorList>
    </citation>
    <scope>NUCLEOTIDE SEQUENCE [LARGE SCALE GENOMIC DNA]</scope>
    <source>
        <strain evidence="1">SB41UT1</strain>
    </source>
</reference>
<organism evidence="1 2">
    <name type="scientific">Parendozoicomonas haliclonae</name>
    <dbReference type="NCBI Taxonomy" id="1960125"/>
    <lineage>
        <taxon>Bacteria</taxon>
        <taxon>Pseudomonadati</taxon>
        <taxon>Pseudomonadota</taxon>
        <taxon>Gammaproteobacteria</taxon>
        <taxon>Oceanospirillales</taxon>
        <taxon>Endozoicomonadaceae</taxon>
        <taxon>Parendozoicomonas</taxon>
    </lineage>
</organism>
<dbReference type="RefSeq" id="WP_087107917.1">
    <property type="nucleotide sequence ID" value="NZ_CBCSCN010000001.1"/>
</dbReference>
<proteinExistence type="predicted"/>
<dbReference type="Proteomes" id="UP000196573">
    <property type="component" value="Unassembled WGS sequence"/>
</dbReference>
<dbReference type="OrthoDB" id="9872794at2"/>
<evidence type="ECO:0000313" key="2">
    <source>
        <dbReference type="Proteomes" id="UP000196573"/>
    </source>
</evidence>
<name>A0A1X7AHK0_9GAMM</name>
<dbReference type="EMBL" id="FWPT01000002">
    <property type="protein sequence ID" value="SMA40723.1"/>
    <property type="molecule type" value="Genomic_DNA"/>
</dbReference>
<keyword evidence="2" id="KW-1185">Reference proteome</keyword>
<gene>
    <name evidence="1" type="ORF">EHSB41UT_01232</name>
</gene>
<protein>
    <submittedName>
        <fullName evidence="1">Uncharacterized protein</fullName>
    </submittedName>
</protein>
<evidence type="ECO:0000313" key="1">
    <source>
        <dbReference type="EMBL" id="SMA40723.1"/>
    </source>
</evidence>
<accession>A0A1X7AHK0</accession>
<dbReference type="AlphaFoldDB" id="A0A1X7AHK0"/>
<sequence>MPGKKPKKDDDSASDFDRKARFGVVVTLEERPDDMLAMVMDTVEKVEGSHPDEWLFQKHFTALEHPAEFMENLQLSRKELAEIGEALMIWLMSREGRLK</sequence>